<dbReference type="AlphaFoldDB" id="A0AAV5KEV5"/>
<dbReference type="PANTHER" id="PTHR35472:SF4">
    <property type="entry name" value="DUF19 DOMAIN-CONTAINING PROTEIN"/>
    <property type="match status" value="1"/>
</dbReference>
<reference evidence="2 3" key="1">
    <citation type="journal article" date="2021" name="Commun. Biol.">
        <title>The genome of Shorea leprosula (Dipterocarpaceae) highlights the ecological relevance of drought in aseasonal tropical rainforests.</title>
        <authorList>
            <person name="Ng K.K.S."/>
            <person name="Kobayashi M.J."/>
            <person name="Fawcett J.A."/>
            <person name="Hatakeyama M."/>
            <person name="Paape T."/>
            <person name="Ng C.H."/>
            <person name="Ang C.C."/>
            <person name="Tnah L.H."/>
            <person name="Lee C.T."/>
            <person name="Nishiyama T."/>
            <person name="Sese J."/>
            <person name="O'Brien M.J."/>
            <person name="Copetti D."/>
            <person name="Mohd Noor M.I."/>
            <person name="Ong R.C."/>
            <person name="Putra M."/>
            <person name="Sireger I.Z."/>
            <person name="Indrioko S."/>
            <person name="Kosugi Y."/>
            <person name="Izuno A."/>
            <person name="Isagi Y."/>
            <person name="Lee S.L."/>
            <person name="Shimizu K.K."/>
        </authorList>
    </citation>
    <scope>NUCLEOTIDE SEQUENCE [LARGE SCALE GENOMIC DNA]</scope>
    <source>
        <strain evidence="2">214</strain>
    </source>
</reference>
<dbReference type="Proteomes" id="UP001054252">
    <property type="component" value="Unassembled WGS sequence"/>
</dbReference>
<evidence type="ECO:0000313" key="3">
    <source>
        <dbReference type="Proteomes" id="UP001054252"/>
    </source>
</evidence>
<organism evidence="2 3">
    <name type="scientific">Rubroshorea leprosula</name>
    <dbReference type="NCBI Taxonomy" id="152421"/>
    <lineage>
        <taxon>Eukaryota</taxon>
        <taxon>Viridiplantae</taxon>
        <taxon>Streptophyta</taxon>
        <taxon>Embryophyta</taxon>
        <taxon>Tracheophyta</taxon>
        <taxon>Spermatophyta</taxon>
        <taxon>Magnoliopsida</taxon>
        <taxon>eudicotyledons</taxon>
        <taxon>Gunneridae</taxon>
        <taxon>Pentapetalae</taxon>
        <taxon>rosids</taxon>
        <taxon>malvids</taxon>
        <taxon>Malvales</taxon>
        <taxon>Dipterocarpaceae</taxon>
        <taxon>Rubroshorea</taxon>
    </lineage>
</organism>
<dbReference type="EMBL" id="BPVZ01000062">
    <property type="protein sequence ID" value="GKV23098.1"/>
    <property type="molecule type" value="Genomic_DNA"/>
</dbReference>
<accession>A0AAV5KEV5</accession>
<comment type="caution">
    <text evidence="2">The sequence shown here is derived from an EMBL/GenBank/DDBJ whole genome shotgun (WGS) entry which is preliminary data.</text>
</comment>
<keyword evidence="3" id="KW-1185">Reference proteome</keyword>
<protein>
    <submittedName>
        <fullName evidence="2">Uncharacterized protein</fullName>
    </submittedName>
</protein>
<dbReference type="PANTHER" id="PTHR35472">
    <property type="match status" value="1"/>
</dbReference>
<gene>
    <name evidence="2" type="ORF">SLEP1_g32875</name>
</gene>
<proteinExistence type="predicted"/>
<sequence length="63" mass="6831">MLSSIQFSSSRYIHRSLSNEAEQTFRTEFPAEAPQGSAGTDKNQSVYGVSHRGVPGGPNPLHN</sequence>
<name>A0AAV5KEV5_9ROSI</name>
<evidence type="ECO:0000313" key="2">
    <source>
        <dbReference type="EMBL" id="GKV23098.1"/>
    </source>
</evidence>
<feature type="region of interest" description="Disordered" evidence="1">
    <location>
        <begin position="24"/>
        <end position="63"/>
    </location>
</feature>
<feature type="compositionally biased region" description="Polar residues" evidence="1">
    <location>
        <begin position="37"/>
        <end position="47"/>
    </location>
</feature>
<evidence type="ECO:0000256" key="1">
    <source>
        <dbReference type="SAM" id="MobiDB-lite"/>
    </source>
</evidence>
<dbReference type="InterPro" id="IPR055317">
    <property type="entry name" value="CLE14-like"/>
</dbReference>